<dbReference type="EMBL" id="KZ293701">
    <property type="protein sequence ID" value="PBK84055.1"/>
    <property type="molecule type" value="Genomic_DNA"/>
</dbReference>
<gene>
    <name evidence="2" type="ORF">ARMGADRAFT_617109</name>
</gene>
<sequence>MYNHRGRRQPLVVFAFIIERDKSFSHRHGSSSNVEARRKKRQGTHGNDGRSQSRKHGRPESRSVHSNRPTSLRTPLVGTQESTKPKMPMERKIRTFDRPVSFAWMNGLYHRVMCYIGKSSWNENIPYQNMLTLSSQLREVSIWPPKDRPSSRIDSFRRRKKDAKSSRGCIGIRPGRC</sequence>
<dbReference type="Proteomes" id="UP000217790">
    <property type="component" value="Unassembled WGS sequence"/>
</dbReference>
<evidence type="ECO:0000313" key="3">
    <source>
        <dbReference type="Proteomes" id="UP000217790"/>
    </source>
</evidence>
<feature type="compositionally biased region" description="Polar residues" evidence="1">
    <location>
        <begin position="64"/>
        <end position="82"/>
    </location>
</feature>
<feature type="region of interest" description="Disordered" evidence="1">
    <location>
        <begin position="151"/>
        <end position="177"/>
    </location>
</feature>
<protein>
    <submittedName>
        <fullName evidence="2">Uncharacterized protein</fullName>
    </submittedName>
</protein>
<evidence type="ECO:0000256" key="1">
    <source>
        <dbReference type="SAM" id="MobiDB-lite"/>
    </source>
</evidence>
<reference evidence="3" key="1">
    <citation type="journal article" date="2017" name="Nat. Ecol. Evol.">
        <title>Genome expansion and lineage-specific genetic innovations in the forest pathogenic fungi Armillaria.</title>
        <authorList>
            <person name="Sipos G."/>
            <person name="Prasanna A.N."/>
            <person name="Walter M.C."/>
            <person name="O'Connor E."/>
            <person name="Balint B."/>
            <person name="Krizsan K."/>
            <person name="Kiss B."/>
            <person name="Hess J."/>
            <person name="Varga T."/>
            <person name="Slot J."/>
            <person name="Riley R."/>
            <person name="Boka B."/>
            <person name="Rigling D."/>
            <person name="Barry K."/>
            <person name="Lee J."/>
            <person name="Mihaltcheva S."/>
            <person name="LaButti K."/>
            <person name="Lipzen A."/>
            <person name="Waldron R."/>
            <person name="Moloney N.M."/>
            <person name="Sperisen C."/>
            <person name="Kredics L."/>
            <person name="Vagvoelgyi C."/>
            <person name="Patrignani A."/>
            <person name="Fitzpatrick D."/>
            <person name="Nagy I."/>
            <person name="Doyle S."/>
            <person name="Anderson J.B."/>
            <person name="Grigoriev I.V."/>
            <person name="Gueldener U."/>
            <person name="Muensterkoetter M."/>
            <person name="Nagy L.G."/>
        </authorList>
    </citation>
    <scope>NUCLEOTIDE SEQUENCE [LARGE SCALE GENOMIC DNA]</scope>
    <source>
        <strain evidence="3">Ar21-2</strain>
    </source>
</reference>
<name>A0A2H3CLZ1_ARMGA</name>
<dbReference type="InParanoid" id="A0A2H3CLZ1"/>
<organism evidence="2 3">
    <name type="scientific">Armillaria gallica</name>
    <name type="common">Bulbous honey fungus</name>
    <name type="synonym">Armillaria bulbosa</name>
    <dbReference type="NCBI Taxonomy" id="47427"/>
    <lineage>
        <taxon>Eukaryota</taxon>
        <taxon>Fungi</taxon>
        <taxon>Dikarya</taxon>
        <taxon>Basidiomycota</taxon>
        <taxon>Agaricomycotina</taxon>
        <taxon>Agaricomycetes</taxon>
        <taxon>Agaricomycetidae</taxon>
        <taxon>Agaricales</taxon>
        <taxon>Marasmiineae</taxon>
        <taxon>Physalacriaceae</taxon>
        <taxon>Armillaria</taxon>
    </lineage>
</organism>
<dbReference type="AlphaFoldDB" id="A0A2H3CLZ1"/>
<proteinExistence type="predicted"/>
<feature type="region of interest" description="Disordered" evidence="1">
    <location>
        <begin position="25"/>
        <end position="91"/>
    </location>
</feature>
<evidence type="ECO:0000313" key="2">
    <source>
        <dbReference type="EMBL" id="PBK84055.1"/>
    </source>
</evidence>
<keyword evidence="3" id="KW-1185">Reference proteome</keyword>
<accession>A0A2H3CLZ1</accession>